<dbReference type="EMBL" id="KB822718">
    <property type="protein sequence ID" value="ETN42313.1"/>
    <property type="molecule type" value="Genomic_DNA"/>
</dbReference>
<sequence>MVTNNAEKGTPVAHESPRASSHEYVEDTTALEVDNYHGLTLRTTLVYVALCLQYFVQMFNVVGSGAFSRSIAASVGGSDKTVWLSQAIVIVTVVLGPPASQAADYWGRKVFLVFGSAIGLIGALILSRADTMGQAIAGQVVLGVLYIAQPILIAVGSEILPRRLRPLAQAGLNAGGALGAVTGLLAGSALTANSLFGWRSYWYIIAALLGTSAATLVFLYRPLPRSLQQTLPFREKLARLDWIAYSLLPSGLTLFTMGLSWGDNPFPWTDAHVLGPLILGGGLFLALIAHQTFVKKDGLVHHDLFKKDRNFALALGCFFADGMIFWSANNYYAFQVSVLYEDDTLLVNLHFCIAFFTGVIAAIMVGVISTFTKSIREPIVASFLFLTLFFALMATTTLSSANAVWGYPVLLGIGLGWSLTYLITAAQLSAPPELIAITSGILLSIRSLGGSIGLAIYTAIFNSSISTKISSEVPAAVIPLGLPPQSVGAFIGALSANDEAAFSEIPGVTPEIIASGIHALQEAYLQSFHRVWTAAAVLSGVTVLVSCFFINPVGDLNNHVDAPLEED</sequence>
<feature type="region of interest" description="Disordered" evidence="6">
    <location>
        <begin position="1"/>
        <end position="22"/>
    </location>
</feature>
<keyword evidence="4 7" id="KW-1133">Transmembrane helix</keyword>
<keyword evidence="3 7" id="KW-0812">Transmembrane</keyword>
<dbReference type="SUPFAM" id="SSF103473">
    <property type="entry name" value="MFS general substrate transporter"/>
    <property type="match status" value="1"/>
</dbReference>
<evidence type="ECO:0000256" key="3">
    <source>
        <dbReference type="ARBA" id="ARBA00022692"/>
    </source>
</evidence>
<feature type="transmembrane region" description="Helical" evidence="7">
    <location>
        <begin position="348"/>
        <end position="367"/>
    </location>
</feature>
<evidence type="ECO:0000256" key="6">
    <source>
        <dbReference type="SAM" id="MobiDB-lite"/>
    </source>
</evidence>
<dbReference type="PANTHER" id="PTHR23501">
    <property type="entry name" value="MAJOR FACILITATOR SUPERFAMILY"/>
    <property type="match status" value="1"/>
</dbReference>
<reference evidence="9 10" key="1">
    <citation type="submission" date="2013-03" db="EMBL/GenBank/DDBJ databases">
        <title>The Genome Sequence of Phialophora europaea CBS 101466.</title>
        <authorList>
            <consortium name="The Broad Institute Genomics Platform"/>
            <person name="Cuomo C."/>
            <person name="de Hoog S."/>
            <person name="Gorbushina A."/>
            <person name="Walker B."/>
            <person name="Young S.K."/>
            <person name="Zeng Q."/>
            <person name="Gargeya S."/>
            <person name="Fitzgerald M."/>
            <person name="Haas B."/>
            <person name="Abouelleil A."/>
            <person name="Allen A.W."/>
            <person name="Alvarado L."/>
            <person name="Arachchi H.M."/>
            <person name="Berlin A.M."/>
            <person name="Chapman S.B."/>
            <person name="Gainer-Dewar J."/>
            <person name="Goldberg J."/>
            <person name="Griggs A."/>
            <person name="Gujja S."/>
            <person name="Hansen M."/>
            <person name="Howarth C."/>
            <person name="Imamovic A."/>
            <person name="Ireland A."/>
            <person name="Larimer J."/>
            <person name="McCowan C."/>
            <person name="Murphy C."/>
            <person name="Pearson M."/>
            <person name="Poon T.W."/>
            <person name="Priest M."/>
            <person name="Roberts A."/>
            <person name="Saif S."/>
            <person name="Shea T."/>
            <person name="Sisk P."/>
            <person name="Sykes S."/>
            <person name="Wortman J."/>
            <person name="Nusbaum C."/>
            <person name="Birren B."/>
        </authorList>
    </citation>
    <scope>NUCLEOTIDE SEQUENCE [LARGE SCALE GENOMIC DNA]</scope>
    <source>
        <strain evidence="9 10">CBS 101466</strain>
    </source>
</reference>
<feature type="transmembrane region" description="Helical" evidence="7">
    <location>
        <begin position="311"/>
        <end position="328"/>
    </location>
</feature>
<dbReference type="GeneID" id="19968806"/>
<evidence type="ECO:0000256" key="7">
    <source>
        <dbReference type="SAM" id="Phobius"/>
    </source>
</evidence>
<dbReference type="OrthoDB" id="2587356at2759"/>
<dbReference type="InterPro" id="IPR036259">
    <property type="entry name" value="MFS_trans_sf"/>
</dbReference>
<feature type="transmembrane region" description="Helical" evidence="7">
    <location>
        <begin position="273"/>
        <end position="290"/>
    </location>
</feature>
<dbReference type="PROSITE" id="PS00216">
    <property type="entry name" value="SUGAR_TRANSPORT_1"/>
    <property type="match status" value="1"/>
</dbReference>
<dbReference type="InParanoid" id="W2S2N8"/>
<feature type="transmembrane region" description="Helical" evidence="7">
    <location>
        <begin position="242"/>
        <end position="261"/>
    </location>
</feature>
<dbReference type="HOGENOM" id="CLU_000960_25_1_1"/>
<dbReference type="VEuPathDB" id="FungiDB:HMPREF1541_01467"/>
<dbReference type="Gene3D" id="1.20.1250.20">
    <property type="entry name" value="MFS general substrate transporter like domains"/>
    <property type="match status" value="1"/>
</dbReference>
<dbReference type="PANTHER" id="PTHR23501:SF195">
    <property type="entry name" value="PEP5"/>
    <property type="match status" value="1"/>
</dbReference>
<evidence type="ECO:0000256" key="4">
    <source>
        <dbReference type="ARBA" id="ARBA00022989"/>
    </source>
</evidence>
<evidence type="ECO:0000313" key="9">
    <source>
        <dbReference type="EMBL" id="ETN42313.1"/>
    </source>
</evidence>
<dbReference type="RefSeq" id="XP_008714049.1">
    <property type="nucleotide sequence ID" value="XM_008715827.1"/>
</dbReference>
<dbReference type="InterPro" id="IPR010573">
    <property type="entry name" value="MFS_Str1/Tri12-like"/>
</dbReference>
<organism evidence="9 10">
    <name type="scientific">Cyphellophora europaea (strain CBS 101466)</name>
    <name type="common">Phialophora europaea</name>
    <dbReference type="NCBI Taxonomy" id="1220924"/>
    <lineage>
        <taxon>Eukaryota</taxon>
        <taxon>Fungi</taxon>
        <taxon>Dikarya</taxon>
        <taxon>Ascomycota</taxon>
        <taxon>Pezizomycotina</taxon>
        <taxon>Eurotiomycetes</taxon>
        <taxon>Chaetothyriomycetidae</taxon>
        <taxon>Chaetothyriales</taxon>
        <taxon>Cyphellophoraceae</taxon>
        <taxon>Cyphellophora</taxon>
    </lineage>
</organism>
<feature type="transmembrane region" description="Helical" evidence="7">
    <location>
        <begin position="135"/>
        <end position="155"/>
    </location>
</feature>
<dbReference type="GO" id="GO:0005886">
    <property type="term" value="C:plasma membrane"/>
    <property type="evidence" value="ECO:0007669"/>
    <property type="project" value="TreeGrafter"/>
</dbReference>
<dbReference type="Proteomes" id="UP000030752">
    <property type="component" value="Unassembled WGS sequence"/>
</dbReference>
<keyword evidence="2" id="KW-0813">Transport</keyword>
<dbReference type="PROSITE" id="PS50850">
    <property type="entry name" value="MFS"/>
    <property type="match status" value="1"/>
</dbReference>
<evidence type="ECO:0000256" key="1">
    <source>
        <dbReference type="ARBA" id="ARBA00004141"/>
    </source>
</evidence>
<evidence type="ECO:0000313" key="10">
    <source>
        <dbReference type="Proteomes" id="UP000030752"/>
    </source>
</evidence>
<feature type="transmembrane region" description="Helical" evidence="7">
    <location>
        <begin position="404"/>
        <end position="423"/>
    </location>
</feature>
<dbReference type="AlphaFoldDB" id="W2S2N8"/>
<comment type="subcellular location">
    <subcellularLocation>
        <location evidence="1">Membrane</location>
        <topology evidence="1">Multi-pass membrane protein</topology>
    </subcellularLocation>
</comment>
<keyword evidence="5 7" id="KW-0472">Membrane</keyword>
<feature type="transmembrane region" description="Helical" evidence="7">
    <location>
        <begin position="111"/>
        <end position="129"/>
    </location>
</feature>
<dbReference type="eggNOG" id="KOG0254">
    <property type="taxonomic scope" value="Eukaryota"/>
</dbReference>
<keyword evidence="10" id="KW-1185">Reference proteome</keyword>
<dbReference type="GO" id="GO:0022857">
    <property type="term" value="F:transmembrane transporter activity"/>
    <property type="evidence" value="ECO:0007669"/>
    <property type="project" value="InterPro"/>
</dbReference>
<dbReference type="InterPro" id="IPR020846">
    <property type="entry name" value="MFS_dom"/>
</dbReference>
<feature type="transmembrane region" description="Helical" evidence="7">
    <location>
        <begin position="379"/>
        <end position="398"/>
    </location>
</feature>
<feature type="transmembrane region" description="Helical" evidence="7">
    <location>
        <begin position="435"/>
        <end position="460"/>
    </location>
</feature>
<feature type="transmembrane region" description="Helical" evidence="7">
    <location>
        <begin position="82"/>
        <end position="99"/>
    </location>
</feature>
<dbReference type="InterPro" id="IPR005829">
    <property type="entry name" value="Sugar_transporter_CS"/>
</dbReference>
<evidence type="ECO:0000256" key="5">
    <source>
        <dbReference type="ARBA" id="ARBA00023136"/>
    </source>
</evidence>
<feature type="transmembrane region" description="Helical" evidence="7">
    <location>
        <begin position="44"/>
        <end position="62"/>
    </location>
</feature>
<feature type="transmembrane region" description="Helical" evidence="7">
    <location>
        <begin position="531"/>
        <end position="550"/>
    </location>
</feature>
<evidence type="ECO:0000259" key="8">
    <source>
        <dbReference type="PROSITE" id="PS50850"/>
    </source>
</evidence>
<feature type="transmembrane region" description="Helical" evidence="7">
    <location>
        <begin position="201"/>
        <end position="221"/>
    </location>
</feature>
<feature type="domain" description="Major facilitator superfamily (MFS) profile" evidence="8">
    <location>
        <begin position="46"/>
        <end position="487"/>
    </location>
</feature>
<protein>
    <recommendedName>
        <fullName evidence="8">Major facilitator superfamily (MFS) profile domain-containing protein</fullName>
    </recommendedName>
</protein>
<dbReference type="Pfam" id="PF06609">
    <property type="entry name" value="TRI12"/>
    <property type="match status" value="1"/>
</dbReference>
<evidence type="ECO:0000256" key="2">
    <source>
        <dbReference type="ARBA" id="ARBA00022448"/>
    </source>
</evidence>
<proteinExistence type="predicted"/>
<accession>W2S2N8</accession>
<name>W2S2N8_CYPE1</name>
<gene>
    <name evidence="9" type="ORF">HMPREF1541_01467</name>
</gene>
<feature type="transmembrane region" description="Helical" evidence="7">
    <location>
        <begin position="167"/>
        <end position="189"/>
    </location>
</feature>